<evidence type="ECO:0000313" key="3">
    <source>
        <dbReference type="Proteomes" id="UP000054549"/>
    </source>
</evidence>
<keyword evidence="1" id="KW-0732">Signal</keyword>
<evidence type="ECO:0000256" key="1">
    <source>
        <dbReference type="SAM" id="SignalP"/>
    </source>
</evidence>
<organism evidence="2 3">
    <name type="scientific">Amanita muscaria (strain Koide BX008)</name>
    <dbReference type="NCBI Taxonomy" id="946122"/>
    <lineage>
        <taxon>Eukaryota</taxon>
        <taxon>Fungi</taxon>
        <taxon>Dikarya</taxon>
        <taxon>Basidiomycota</taxon>
        <taxon>Agaricomycotina</taxon>
        <taxon>Agaricomycetes</taxon>
        <taxon>Agaricomycetidae</taxon>
        <taxon>Agaricales</taxon>
        <taxon>Pluteineae</taxon>
        <taxon>Amanitaceae</taxon>
        <taxon>Amanita</taxon>
    </lineage>
</organism>
<evidence type="ECO:0008006" key="4">
    <source>
        <dbReference type="Google" id="ProtNLM"/>
    </source>
</evidence>
<dbReference type="AlphaFoldDB" id="A0A0C2WYZ5"/>
<keyword evidence="3" id="KW-1185">Reference proteome</keyword>
<proteinExistence type="predicted"/>
<name>A0A0C2WYZ5_AMAMK</name>
<dbReference type="HOGENOM" id="CLU_2170432_0_0_1"/>
<feature type="chain" id="PRO_5002158602" description="Secreted protein" evidence="1">
    <location>
        <begin position="18"/>
        <end position="110"/>
    </location>
</feature>
<reference evidence="2 3" key="1">
    <citation type="submission" date="2014-04" db="EMBL/GenBank/DDBJ databases">
        <title>Evolutionary Origins and Diversification of the Mycorrhizal Mutualists.</title>
        <authorList>
            <consortium name="DOE Joint Genome Institute"/>
            <consortium name="Mycorrhizal Genomics Consortium"/>
            <person name="Kohler A."/>
            <person name="Kuo A."/>
            <person name="Nagy L.G."/>
            <person name="Floudas D."/>
            <person name="Copeland A."/>
            <person name="Barry K.W."/>
            <person name="Cichocki N."/>
            <person name="Veneault-Fourrey C."/>
            <person name="LaButti K."/>
            <person name="Lindquist E.A."/>
            <person name="Lipzen A."/>
            <person name="Lundell T."/>
            <person name="Morin E."/>
            <person name="Murat C."/>
            <person name="Riley R."/>
            <person name="Ohm R."/>
            <person name="Sun H."/>
            <person name="Tunlid A."/>
            <person name="Henrissat B."/>
            <person name="Grigoriev I.V."/>
            <person name="Hibbett D.S."/>
            <person name="Martin F."/>
        </authorList>
    </citation>
    <scope>NUCLEOTIDE SEQUENCE [LARGE SCALE GENOMIC DNA]</scope>
    <source>
        <strain evidence="2 3">Koide BX008</strain>
    </source>
</reference>
<feature type="signal peptide" evidence="1">
    <location>
        <begin position="1"/>
        <end position="17"/>
    </location>
</feature>
<gene>
    <name evidence="2" type="ORF">M378DRAFT_166227</name>
</gene>
<protein>
    <recommendedName>
        <fullName evidence="4">Secreted protein</fullName>
    </recommendedName>
</protein>
<dbReference type="Proteomes" id="UP000054549">
    <property type="component" value="Unassembled WGS sequence"/>
</dbReference>
<accession>A0A0C2WYZ5</accession>
<dbReference type="EMBL" id="KN818276">
    <property type="protein sequence ID" value="KIL62071.1"/>
    <property type="molecule type" value="Genomic_DNA"/>
</dbReference>
<dbReference type="InParanoid" id="A0A0C2WYZ5"/>
<evidence type="ECO:0000313" key="2">
    <source>
        <dbReference type="EMBL" id="KIL62071.1"/>
    </source>
</evidence>
<sequence>MMILASIFLFGPFGALSQGGCTKKLKTGSYTAQPPRVSIVACTQILVQGYLGTDFLLYGFMSCRLPSRMVAFVPSPIISLAPITNVPKWVICSLYVPRKQVQEETHNRSL</sequence>